<keyword evidence="2" id="KW-1185">Reference proteome</keyword>
<reference evidence="2" key="2">
    <citation type="journal article" date="2018" name="Mol. Plant Microbe Interact.">
        <title>Genome sequence resources for the wheat stripe rust pathogen (Puccinia striiformis f. sp. tritici) and the barley stripe rust pathogen (Puccinia striiformis f. sp. hordei).</title>
        <authorList>
            <person name="Xia C."/>
            <person name="Wang M."/>
            <person name="Yin C."/>
            <person name="Cornejo O.E."/>
            <person name="Hulbert S.H."/>
            <person name="Chen X."/>
        </authorList>
    </citation>
    <scope>NUCLEOTIDE SEQUENCE [LARGE SCALE GENOMIC DNA]</scope>
    <source>
        <strain evidence="2">93-210</strain>
    </source>
</reference>
<name>A0ACC0DZB2_9BASI</name>
<dbReference type="EMBL" id="CM045877">
    <property type="protein sequence ID" value="KAI7941080.1"/>
    <property type="molecule type" value="Genomic_DNA"/>
</dbReference>
<gene>
    <name evidence="1" type="ORF">MJO28_013365</name>
</gene>
<protein>
    <submittedName>
        <fullName evidence="1">Uncharacterized protein</fullName>
    </submittedName>
</protein>
<dbReference type="Proteomes" id="UP001060170">
    <property type="component" value="Chromosome 13"/>
</dbReference>
<proteinExistence type="predicted"/>
<accession>A0ACC0DZB2</accession>
<comment type="caution">
    <text evidence="1">The sequence shown here is derived from an EMBL/GenBank/DDBJ whole genome shotgun (WGS) entry which is preliminary data.</text>
</comment>
<sequence>MLAASGDPRMRPRWRSIGSSASPGARGRLATIDPAALMSSGHLTPLIELSRPVLITPMLAASGDPRMRPRWRSIGSSASPGARGRLATIDPAALMSSGHLTPRSGAQWQVAEWQSTDIQLLRGQVGPKPDPLRRPHQAG</sequence>
<organism evidence="1 2">
    <name type="scientific">Puccinia striiformis f. sp. tritici</name>
    <dbReference type="NCBI Taxonomy" id="168172"/>
    <lineage>
        <taxon>Eukaryota</taxon>
        <taxon>Fungi</taxon>
        <taxon>Dikarya</taxon>
        <taxon>Basidiomycota</taxon>
        <taxon>Pucciniomycotina</taxon>
        <taxon>Pucciniomycetes</taxon>
        <taxon>Pucciniales</taxon>
        <taxon>Pucciniaceae</taxon>
        <taxon>Puccinia</taxon>
    </lineage>
</organism>
<evidence type="ECO:0000313" key="2">
    <source>
        <dbReference type="Proteomes" id="UP001060170"/>
    </source>
</evidence>
<evidence type="ECO:0000313" key="1">
    <source>
        <dbReference type="EMBL" id="KAI7941080.1"/>
    </source>
</evidence>
<reference evidence="1 2" key="3">
    <citation type="journal article" date="2022" name="Microbiol. Spectr.">
        <title>Folding features and dynamics of 3D genome architecture in plant fungal pathogens.</title>
        <authorList>
            <person name="Xia C."/>
        </authorList>
    </citation>
    <scope>NUCLEOTIDE SEQUENCE [LARGE SCALE GENOMIC DNA]</scope>
    <source>
        <strain evidence="1 2">93-210</strain>
    </source>
</reference>
<reference evidence="2" key="1">
    <citation type="journal article" date="2018" name="BMC Genomics">
        <title>Genomic insights into host adaptation between the wheat stripe rust pathogen (Puccinia striiformis f. sp. tritici) and the barley stripe rust pathogen (Puccinia striiformis f. sp. hordei).</title>
        <authorList>
            <person name="Xia C."/>
            <person name="Wang M."/>
            <person name="Yin C."/>
            <person name="Cornejo O.E."/>
            <person name="Hulbert S.H."/>
            <person name="Chen X."/>
        </authorList>
    </citation>
    <scope>NUCLEOTIDE SEQUENCE [LARGE SCALE GENOMIC DNA]</scope>
    <source>
        <strain evidence="2">93-210</strain>
    </source>
</reference>